<dbReference type="InterPro" id="IPR009377">
    <property type="entry name" value="EutA"/>
</dbReference>
<sequence length="258" mass="27841">GWIPADASACQADLTLLQTNHLLSGHVVPEFFTFSGGVAACMEDPSLQADWNQYGDIGPLLAAALMQQPFFQKGNRKKAQETMRATVIGAGNYSTAISGSTISYTETDFPLRNLPIGKITLQTAEDLSFLEMRLHRVLSLLIAEADGRMAVAFQGIPCPSFLQIQEMALHIMNQYETCCPPGSDIILITEADIGKALGQALRHINHQHHRIICLDHICCDSGDYIDLGIPVANGTVIPVIVKTMIFQNSSSTAGGDVG</sequence>
<evidence type="ECO:0000313" key="2">
    <source>
        <dbReference type="Proteomes" id="UP001168575"/>
    </source>
</evidence>
<keyword evidence="2" id="KW-1185">Reference proteome</keyword>
<dbReference type="Pfam" id="PF06277">
    <property type="entry name" value="EutA"/>
    <property type="match status" value="1"/>
</dbReference>
<feature type="non-terminal residue" evidence="1">
    <location>
        <position position="1"/>
    </location>
</feature>
<organism evidence="1 2">
    <name type="scientific">Phoenicibacter congonensis</name>
    <dbReference type="NCBI Taxonomy" id="1944646"/>
    <lineage>
        <taxon>Bacteria</taxon>
        <taxon>Bacillati</taxon>
        <taxon>Actinomycetota</taxon>
        <taxon>Coriobacteriia</taxon>
        <taxon>Eggerthellales</taxon>
        <taxon>Eggerthellaceae</taxon>
        <taxon>Phoenicibacter</taxon>
    </lineage>
</organism>
<gene>
    <name evidence="1" type="ORF">Q3982_08245</name>
</gene>
<evidence type="ECO:0000313" key="1">
    <source>
        <dbReference type="EMBL" id="MDO4842647.1"/>
    </source>
</evidence>
<accession>A0AA43RIY6</accession>
<name>A0AA43RIY6_9ACTN</name>
<proteinExistence type="predicted"/>
<comment type="caution">
    <text evidence="1">The sequence shown here is derived from an EMBL/GenBank/DDBJ whole genome shotgun (WGS) entry which is preliminary data.</text>
</comment>
<protein>
    <submittedName>
        <fullName evidence="1">Ethanolamine ammonia-lyase reactivating factor EutA</fullName>
    </submittedName>
</protein>
<dbReference type="AlphaFoldDB" id="A0AA43RIY6"/>
<reference evidence="1" key="1">
    <citation type="submission" date="2023-07" db="EMBL/GenBank/DDBJ databases">
        <title>Between Cages and Wild: Unraveling the Impact of Captivity on Animal Microbiomes and Antimicrobial Resistance.</title>
        <authorList>
            <person name="Schmartz G.P."/>
            <person name="Rehner J."/>
            <person name="Schuff M.J."/>
            <person name="Becker S.L."/>
            <person name="Kravczyk M."/>
            <person name="Gurevich A."/>
            <person name="Francke R."/>
            <person name="Mueller R."/>
            <person name="Keller V."/>
            <person name="Keller A."/>
        </authorList>
    </citation>
    <scope>NUCLEOTIDE SEQUENCE</scope>
    <source>
        <strain evidence="1">S12M_St_49</strain>
    </source>
</reference>
<dbReference type="Proteomes" id="UP001168575">
    <property type="component" value="Unassembled WGS sequence"/>
</dbReference>
<dbReference type="EMBL" id="JAUMVS010000248">
    <property type="protein sequence ID" value="MDO4842647.1"/>
    <property type="molecule type" value="Genomic_DNA"/>
</dbReference>